<keyword evidence="3" id="KW-1185">Reference proteome</keyword>
<gene>
    <name evidence="2" type="ORF">I573_00236</name>
</gene>
<dbReference type="RefSeq" id="WP_016184732.1">
    <property type="nucleotide sequence ID" value="NZ_ASWO01000001.1"/>
</dbReference>
<accession>S0PA80</accession>
<dbReference type="InterPro" id="IPR001173">
    <property type="entry name" value="Glyco_trans_2-like"/>
</dbReference>
<dbReference type="EMBL" id="ASWO01000001">
    <property type="protein sequence ID" value="EOT87180.1"/>
    <property type="molecule type" value="Genomic_DNA"/>
</dbReference>
<name>S0PA80_9ENTE</name>
<dbReference type="Proteomes" id="UP000015961">
    <property type="component" value="Unassembled WGS sequence"/>
</dbReference>
<dbReference type="PANTHER" id="PTHR22916">
    <property type="entry name" value="GLYCOSYLTRANSFERASE"/>
    <property type="match status" value="1"/>
</dbReference>
<dbReference type="Pfam" id="PF00535">
    <property type="entry name" value="Glycos_transf_2"/>
    <property type="match status" value="1"/>
</dbReference>
<dbReference type="CDD" id="cd00761">
    <property type="entry name" value="Glyco_tranf_GTA_type"/>
    <property type="match status" value="1"/>
</dbReference>
<dbReference type="PATRIC" id="fig|1140003.3.peg.236"/>
<protein>
    <recommendedName>
        <fullName evidence="1">Glycosyltransferase 2-like domain-containing protein</fullName>
    </recommendedName>
</protein>
<feature type="domain" description="Glycosyltransferase 2-like" evidence="1">
    <location>
        <begin position="11"/>
        <end position="167"/>
    </location>
</feature>
<sequence>MSKEHSEYKLCIIIPTYNSSKNIKKMLESIDLENNQFIKVIIVDDNSNMEEFLETLDIARNYPQKQIEIVKNNSLNKGAGSCRNIGLRLSKEDWVIFADSDDHFIPGYNEIIFPFLHTNFDMIYFLPTSTDENNNVGNRHDGYAEYFSDYFHQKNDLSLRYKLPVVWSRIYNRNFLFDNSIIFEETIVSNDRMFAAKSGYLARKIFVSNEIIYSWDYNNNSLTTKMSKERFLVNLFVNIRVNSFYKKNLTSKEFSNVKETITKFFALSLIRYRFGLRFSFKILFLGLKNGMSLVRFKDFERIRNFFKNNNMYKRSE</sequence>
<dbReference type="AlphaFoldDB" id="S0PA80"/>
<evidence type="ECO:0000313" key="3">
    <source>
        <dbReference type="Proteomes" id="UP000015961"/>
    </source>
</evidence>
<dbReference type="eggNOG" id="COG1216">
    <property type="taxonomic scope" value="Bacteria"/>
</dbReference>
<organism evidence="2 3">
    <name type="scientific">Enterococcus sulfureus ATCC 49903</name>
    <dbReference type="NCBI Taxonomy" id="1140003"/>
    <lineage>
        <taxon>Bacteria</taxon>
        <taxon>Bacillati</taxon>
        <taxon>Bacillota</taxon>
        <taxon>Bacilli</taxon>
        <taxon>Lactobacillales</taxon>
        <taxon>Enterococcaceae</taxon>
        <taxon>Enterococcus</taxon>
    </lineage>
</organism>
<dbReference type="Gene3D" id="3.90.550.10">
    <property type="entry name" value="Spore Coat Polysaccharide Biosynthesis Protein SpsA, Chain A"/>
    <property type="match status" value="1"/>
</dbReference>
<dbReference type="STRING" id="1140003.OMY_00241"/>
<evidence type="ECO:0000313" key="2">
    <source>
        <dbReference type="EMBL" id="EOT87180.1"/>
    </source>
</evidence>
<dbReference type="PANTHER" id="PTHR22916:SF3">
    <property type="entry name" value="UDP-GLCNAC:BETAGAL BETA-1,3-N-ACETYLGLUCOSAMINYLTRANSFERASE-LIKE PROTEIN 1"/>
    <property type="match status" value="1"/>
</dbReference>
<evidence type="ECO:0000259" key="1">
    <source>
        <dbReference type="Pfam" id="PF00535"/>
    </source>
</evidence>
<dbReference type="OrthoDB" id="396512at2"/>
<dbReference type="InterPro" id="IPR029044">
    <property type="entry name" value="Nucleotide-diphossugar_trans"/>
</dbReference>
<reference evidence="2 3" key="1">
    <citation type="submission" date="2013-03" db="EMBL/GenBank/DDBJ databases">
        <title>The Genome Sequence of Enterococcus sulfureus ATCC_49903 (PacBio/Illumina hybrid assembly).</title>
        <authorList>
            <consortium name="The Broad Institute Genomics Platform"/>
            <consortium name="The Broad Institute Genome Sequencing Center for Infectious Disease"/>
            <person name="Earl A."/>
            <person name="Russ C."/>
            <person name="Gilmore M."/>
            <person name="Surin D."/>
            <person name="Walker B."/>
            <person name="Young S."/>
            <person name="Zeng Q."/>
            <person name="Gargeya S."/>
            <person name="Fitzgerald M."/>
            <person name="Haas B."/>
            <person name="Abouelleil A."/>
            <person name="Allen A.W."/>
            <person name="Alvarado L."/>
            <person name="Arachchi H.M."/>
            <person name="Berlin A.M."/>
            <person name="Chapman S.B."/>
            <person name="Gainer-Dewar J."/>
            <person name="Goldberg J."/>
            <person name="Griggs A."/>
            <person name="Gujja S."/>
            <person name="Hansen M."/>
            <person name="Howarth C."/>
            <person name="Imamovic A."/>
            <person name="Ireland A."/>
            <person name="Larimer J."/>
            <person name="McCowan C."/>
            <person name="Murphy C."/>
            <person name="Pearson M."/>
            <person name="Poon T.W."/>
            <person name="Priest M."/>
            <person name="Roberts A."/>
            <person name="Saif S."/>
            <person name="Shea T."/>
            <person name="Sisk P."/>
            <person name="Sykes S."/>
            <person name="Wortman J."/>
            <person name="Nusbaum C."/>
            <person name="Birren B."/>
        </authorList>
    </citation>
    <scope>NUCLEOTIDE SEQUENCE [LARGE SCALE GENOMIC DNA]</scope>
    <source>
        <strain evidence="2 3">ATCC 49903</strain>
    </source>
</reference>
<proteinExistence type="predicted"/>
<dbReference type="GO" id="GO:0016758">
    <property type="term" value="F:hexosyltransferase activity"/>
    <property type="evidence" value="ECO:0007669"/>
    <property type="project" value="UniProtKB-ARBA"/>
</dbReference>
<dbReference type="SUPFAM" id="SSF53448">
    <property type="entry name" value="Nucleotide-diphospho-sugar transferases"/>
    <property type="match status" value="1"/>
</dbReference>
<comment type="caution">
    <text evidence="2">The sequence shown here is derived from an EMBL/GenBank/DDBJ whole genome shotgun (WGS) entry which is preliminary data.</text>
</comment>